<feature type="compositionally biased region" description="Basic residues" evidence="1">
    <location>
        <begin position="125"/>
        <end position="150"/>
    </location>
</feature>
<organism evidence="2 3">
    <name type="scientific">Pyrrhoderma noxium</name>
    <dbReference type="NCBI Taxonomy" id="2282107"/>
    <lineage>
        <taxon>Eukaryota</taxon>
        <taxon>Fungi</taxon>
        <taxon>Dikarya</taxon>
        <taxon>Basidiomycota</taxon>
        <taxon>Agaricomycotina</taxon>
        <taxon>Agaricomycetes</taxon>
        <taxon>Hymenochaetales</taxon>
        <taxon>Hymenochaetaceae</taxon>
        <taxon>Pyrrhoderma</taxon>
    </lineage>
</organism>
<evidence type="ECO:0000313" key="3">
    <source>
        <dbReference type="Proteomes" id="UP000217199"/>
    </source>
</evidence>
<dbReference type="EMBL" id="NBII01000004">
    <property type="protein sequence ID" value="PAV19748.1"/>
    <property type="molecule type" value="Genomic_DNA"/>
</dbReference>
<dbReference type="GO" id="GO:0006401">
    <property type="term" value="P:RNA catabolic process"/>
    <property type="evidence" value="ECO:0007669"/>
    <property type="project" value="InterPro"/>
</dbReference>
<dbReference type="PANTHER" id="PTHR47204">
    <property type="entry name" value="OS02G0168900 PROTEIN"/>
    <property type="match status" value="1"/>
</dbReference>
<dbReference type="PANTHER" id="PTHR47204:SF1">
    <property type="entry name" value="RIBONUCLEASE H2 SUBUNIT C"/>
    <property type="match status" value="1"/>
</dbReference>
<feature type="region of interest" description="Disordered" evidence="1">
    <location>
        <begin position="118"/>
        <end position="184"/>
    </location>
</feature>
<evidence type="ECO:0000256" key="1">
    <source>
        <dbReference type="SAM" id="MobiDB-lite"/>
    </source>
</evidence>
<dbReference type="Gene3D" id="2.40.128.680">
    <property type="match status" value="1"/>
</dbReference>
<dbReference type="OrthoDB" id="6222486at2759"/>
<evidence type="ECO:0000313" key="2">
    <source>
        <dbReference type="EMBL" id="PAV19748.1"/>
    </source>
</evidence>
<accession>A0A286UJL2</accession>
<dbReference type="AlphaFoldDB" id="A0A286UJL2"/>
<sequence length="239" mass="26708">MGTKLIISHSESSIDRGSSPQLMPFHIAYSGPSPISTFFRVKNQPDTSNPTTELVANVKVIDDSQKPSLKSRLVAAFRGRQVVGTQIELPKGYSGIILRNTNSNPNVSALEEKRALEEEREAKLKKARVTKSKSKSTAKPPSRRSTRRTKATSPEVEEREEDTKVMDVDAPDEANDTPIDPPPLDSRLEETVKVFKPTQAFNSLILWNADIAVDEGRDEYVRALREWTTISAELHRPEE</sequence>
<dbReference type="Proteomes" id="UP000217199">
    <property type="component" value="Unassembled WGS sequence"/>
</dbReference>
<dbReference type="GO" id="GO:0032299">
    <property type="term" value="C:ribonuclease H2 complex"/>
    <property type="evidence" value="ECO:0007669"/>
    <property type="project" value="InterPro"/>
</dbReference>
<name>A0A286UJL2_9AGAM</name>
<dbReference type="Pfam" id="PF08615">
    <property type="entry name" value="RNase_H2_suC"/>
    <property type="match status" value="1"/>
</dbReference>
<proteinExistence type="predicted"/>
<reference evidence="2 3" key="1">
    <citation type="journal article" date="2017" name="Mol. Ecol.">
        <title>Comparative and population genomic landscape of Phellinus noxius: A hypervariable fungus causing root rot in trees.</title>
        <authorList>
            <person name="Chung C.L."/>
            <person name="Lee T.J."/>
            <person name="Akiba M."/>
            <person name="Lee H.H."/>
            <person name="Kuo T.H."/>
            <person name="Liu D."/>
            <person name="Ke H.M."/>
            <person name="Yokoi T."/>
            <person name="Roa M.B."/>
            <person name="Lu M.J."/>
            <person name="Chang Y.Y."/>
            <person name="Ann P.J."/>
            <person name="Tsai J.N."/>
            <person name="Chen C.Y."/>
            <person name="Tzean S.S."/>
            <person name="Ota Y."/>
            <person name="Hattori T."/>
            <person name="Sahashi N."/>
            <person name="Liou R.F."/>
            <person name="Kikuchi T."/>
            <person name="Tsai I.J."/>
        </authorList>
    </citation>
    <scope>NUCLEOTIDE SEQUENCE [LARGE SCALE GENOMIC DNA]</scope>
    <source>
        <strain evidence="2 3">FFPRI411160</strain>
    </source>
</reference>
<dbReference type="InParanoid" id="A0A286UJL2"/>
<dbReference type="InterPro" id="IPR013924">
    <property type="entry name" value="RNase_H2_suC"/>
</dbReference>
<keyword evidence="3" id="KW-1185">Reference proteome</keyword>
<gene>
    <name evidence="2" type="ORF">PNOK_0468200</name>
</gene>
<protein>
    <submittedName>
        <fullName evidence="2">Uncharacterized protein</fullName>
    </submittedName>
</protein>
<dbReference type="CDD" id="cd09271">
    <property type="entry name" value="RNase_H2-C"/>
    <property type="match status" value="1"/>
</dbReference>
<dbReference type="STRING" id="2282107.A0A286UJL2"/>
<comment type="caution">
    <text evidence="2">The sequence shown here is derived from an EMBL/GenBank/DDBJ whole genome shotgun (WGS) entry which is preliminary data.</text>
</comment>